<dbReference type="EMBL" id="LSSK01000122">
    <property type="protein sequence ID" value="OMH84998.1"/>
    <property type="molecule type" value="Genomic_DNA"/>
</dbReference>
<keyword evidence="7" id="KW-1185">Reference proteome</keyword>
<evidence type="ECO:0000313" key="6">
    <source>
        <dbReference type="EMBL" id="OMH84998.1"/>
    </source>
</evidence>
<organism evidence="6 7">
    <name type="scientific">Zancudomyces culisetae</name>
    <name type="common">Gut fungus</name>
    <name type="synonym">Smittium culisetae</name>
    <dbReference type="NCBI Taxonomy" id="1213189"/>
    <lineage>
        <taxon>Eukaryota</taxon>
        <taxon>Fungi</taxon>
        <taxon>Fungi incertae sedis</taxon>
        <taxon>Zoopagomycota</taxon>
        <taxon>Kickxellomycotina</taxon>
        <taxon>Harpellomycetes</taxon>
        <taxon>Harpellales</taxon>
        <taxon>Legeriomycetaceae</taxon>
        <taxon>Zancudomyces</taxon>
    </lineage>
</organism>
<evidence type="ECO:0000259" key="5">
    <source>
        <dbReference type="SMART" id="SM01155"/>
    </source>
</evidence>
<accession>A0A1R1PVL4</accession>
<dbReference type="OrthoDB" id="5566830at2759"/>
<feature type="domain" description="Ribosomal protein mS38 C-terminal" evidence="5">
    <location>
        <begin position="211"/>
        <end position="244"/>
    </location>
</feature>
<dbReference type="InterPro" id="IPR013177">
    <property type="entry name" value="Ribosomal_mS38_C"/>
</dbReference>
<dbReference type="AlphaFoldDB" id="A0A1R1PVL4"/>
<dbReference type="PANTHER" id="PTHR32035:SF3">
    <property type="entry name" value="SMALL RIBOSOMAL SUBUNIT PROTEIN MS38"/>
    <property type="match status" value="1"/>
</dbReference>
<evidence type="ECO:0000313" key="7">
    <source>
        <dbReference type="Proteomes" id="UP000188320"/>
    </source>
</evidence>
<evidence type="ECO:0000256" key="2">
    <source>
        <dbReference type="ARBA" id="ARBA00023128"/>
    </source>
</evidence>
<dbReference type="Proteomes" id="UP000188320">
    <property type="component" value="Unassembled WGS sequence"/>
</dbReference>
<reference evidence="7" key="1">
    <citation type="submission" date="2017-01" db="EMBL/GenBank/DDBJ databases">
        <authorList>
            <person name="Wang Y."/>
            <person name="White M."/>
            <person name="Kvist S."/>
            <person name="Moncalvo J.-M."/>
        </authorList>
    </citation>
    <scope>NUCLEOTIDE SEQUENCE [LARGE SCALE GENOMIC DNA]</scope>
    <source>
        <strain evidence="7">COL-18-3</strain>
    </source>
</reference>
<dbReference type="SMART" id="SM01155">
    <property type="entry name" value="DUF1713"/>
    <property type="match status" value="1"/>
</dbReference>
<dbReference type="Pfam" id="PF08213">
    <property type="entry name" value="COX24_C"/>
    <property type="match status" value="1"/>
</dbReference>
<sequence length="244" mass="27788">MFSESEPKSKKIGFGVSKKTTKTTVAGSFPRGISGKDIESSPYNLNIKLPQWAYASFFAMDRPLLDVDGFRESVKISHEYSRWMKKSPQLTQESLIPELIRLGPFAEALYDVRTNTKAGSVAGDMELGAAEVNEIVQEFFDSFDRSSYGSKSMLLGRSVLRTLNVSGSRYINNITFPTFKLLANTSIRKVHTARKSDLYVGLIPKSFNKYELSSVLRKKKKKMNKHKFRKLRKRTRALRRRLGK</sequence>
<keyword evidence="2" id="KW-0496">Mitochondrion</keyword>
<proteinExistence type="inferred from homology"/>
<comment type="similarity">
    <text evidence="3">Belongs to the mitochondrion-specific ribosomal protein mS38 family.</text>
</comment>
<comment type="subcellular location">
    <subcellularLocation>
        <location evidence="1">Mitochondrion</location>
    </subcellularLocation>
</comment>
<comment type="caution">
    <text evidence="6">The sequence shown here is derived from an EMBL/GenBank/DDBJ whole genome shotgun (WGS) entry which is preliminary data.</text>
</comment>
<evidence type="ECO:0000256" key="4">
    <source>
        <dbReference type="ARBA" id="ARBA00035682"/>
    </source>
</evidence>
<dbReference type="GO" id="GO:0005739">
    <property type="term" value="C:mitochondrion"/>
    <property type="evidence" value="ECO:0007669"/>
    <property type="project" value="UniProtKB-SubCell"/>
</dbReference>
<protein>
    <recommendedName>
        <fullName evidence="4">Small ribosomal subunit protein mS38</fullName>
    </recommendedName>
</protein>
<name>A0A1R1PVL4_ZANCU</name>
<gene>
    <name evidence="6" type="ORF">AX774_g1473</name>
</gene>
<evidence type="ECO:0000256" key="3">
    <source>
        <dbReference type="ARBA" id="ARBA00035647"/>
    </source>
</evidence>
<dbReference type="PANTHER" id="PTHR32035">
    <property type="entry name" value="AURORA KINASE A-INTERACTING PROTEIN"/>
    <property type="match status" value="1"/>
</dbReference>
<evidence type="ECO:0000256" key="1">
    <source>
        <dbReference type="ARBA" id="ARBA00004173"/>
    </source>
</evidence>